<proteinExistence type="predicted"/>
<dbReference type="AlphaFoldDB" id="X1KDM0"/>
<comment type="caution">
    <text evidence="1">The sequence shown here is derived from an EMBL/GenBank/DDBJ whole genome shotgun (WGS) entry which is preliminary data.</text>
</comment>
<organism evidence="1">
    <name type="scientific">marine sediment metagenome</name>
    <dbReference type="NCBI Taxonomy" id="412755"/>
    <lineage>
        <taxon>unclassified sequences</taxon>
        <taxon>metagenomes</taxon>
        <taxon>ecological metagenomes</taxon>
    </lineage>
</organism>
<accession>X1KDM0</accession>
<sequence length="74" mass="8310">MLVDAWLKVVGALTPEDMKLLKAQGCASELFVFLEAFGKLTLAWRRTEAGSGNTKDWTDIQNRLTKLRAALRED</sequence>
<name>X1KDM0_9ZZZZ</name>
<reference evidence="1" key="1">
    <citation type="journal article" date="2014" name="Front. Microbiol.">
        <title>High frequency of phylogenetically diverse reductive dehalogenase-homologous genes in deep subseafloor sedimentary metagenomes.</title>
        <authorList>
            <person name="Kawai M."/>
            <person name="Futagami T."/>
            <person name="Toyoda A."/>
            <person name="Takaki Y."/>
            <person name="Nishi S."/>
            <person name="Hori S."/>
            <person name="Arai W."/>
            <person name="Tsubouchi T."/>
            <person name="Morono Y."/>
            <person name="Uchiyama I."/>
            <person name="Ito T."/>
            <person name="Fujiyama A."/>
            <person name="Inagaki F."/>
            <person name="Takami H."/>
        </authorList>
    </citation>
    <scope>NUCLEOTIDE SEQUENCE</scope>
    <source>
        <strain evidence="1">Expedition CK06-06</strain>
    </source>
</reference>
<protein>
    <submittedName>
        <fullName evidence="1">Uncharacterized protein</fullName>
    </submittedName>
</protein>
<dbReference type="EMBL" id="BARU01037477">
    <property type="protein sequence ID" value="GAH88279.1"/>
    <property type="molecule type" value="Genomic_DNA"/>
</dbReference>
<gene>
    <name evidence="1" type="ORF">S03H2_58394</name>
</gene>
<evidence type="ECO:0000313" key="1">
    <source>
        <dbReference type="EMBL" id="GAH88279.1"/>
    </source>
</evidence>